<evidence type="ECO:0000313" key="3">
    <source>
        <dbReference type="EMBL" id="PSF05848.1"/>
    </source>
</evidence>
<dbReference type="EMBL" id="PXNP01000096">
    <property type="protein sequence ID" value="PSF05848.1"/>
    <property type="molecule type" value="Genomic_DNA"/>
</dbReference>
<feature type="signal peptide" evidence="2">
    <location>
        <begin position="1"/>
        <end position="20"/>
    </location>
</feature>
<accession>A0A2T1K730</accession>
<dbReference type="RefSeq" id="WP_106763284.1">
    <property type="nucleotide sequence ID" value="NZ_PXNP01000096.1"/>
</dbReference>
<protein>
    <submittedName>
        <fullName evidence="3">DUF2057 domain-containing protein</fullName>
    </submittedName>
</protein>
<evidence type="ECO:0000313" key="4">
    <source>
        <dbReference type="Proteomes" id="UP000239866"/>
    </source>
</evidence>
<gene>
    <name evidence="3" type="ORF">C7H09_12850</name>
</gene>
<dbReference type="OrthoDB" id="6363842at2"/>
<dbReference type="PROSITE" id="PS51257">
    <property type="entry name" value="PROKAR_LIPOPROTEIN"/>
    <property type="match status" value="1"/>
</dbReference>
<keyword evidence="4" id="KW-1185">Reference proteome</keyword>
<evidence type="ECO:0000256" key="2">
    <source>
        <dbReference type="SAM" id="SignalP"/>
    </source>
</evidence>
<dbReference type="Proteomes" id="UP000239866">
    <property type="component" value="Unassembled WGS sequence"/>
</dbReference>
<dbReference type="InterPro" id="IPR018635">
    <property type="entry name" value="UPF0319"/>
</dbReference>
<feature type="region of interest" description="Disordered" evidence="1">
    <location>
        <begin position="153"/>
        <end position="189"/>
    </location>
</feature>
<evidence type="ECO:0000256" key="1">
    <source>
        <dbReference type="SAM" id="MobiDB-lite"/>
    </source>
</evidence>
<feature type="compositionally biased region" description="Basic and acidic residues" evidence="1">
    <location>
        <begin position="153"/>
        <end position="164"/>
    </location>
</feature>
<name>A0A2T1K730_9GAMM</name>
<sequence>MYQVFRGFRWLVIVSLAALAGCASSVTQVDTWEGDAGTATPAVLKAPGAIEVIQVNGRQMSNFLLDDLALDYGLLPGQNQVVFNYKTIWAKNSVVKNGEPKVHIVESGPRAVQFEAVSGEVYRFEFEEPGSRRQAEAMKESFHAAIVASDGKEVARSRHWKEGEQPAEARVPALSSGISAEAQDTEEPTAPLARLKAIWAQASEDEKKAFLRWAFE</sequence>
<keyword evidence="2" id="KW-0732">Signal</keyword>
<reference evidence="3 4" key="1">
    <citation type="submission" date="2018-03" db="EMBL/GenBank/DDBJ databases">
        <title>Marinobacter brunus sp. nov., a marine bacterium of Gamma-proteobacteria isolated from the surface seawater of the South China Sea.</title>
        <authorList>
            <person name="Cheng H."/>
            <person name="Wu Y.-H."/>
            <person name="Xamxidin M."/>
            <person name="Xu X.-W."/>
        </authorList>
    </citation>
    <scope>NUCLEOTIDE SEQUENCE [LARGE SCALE GENOMIC DNA]</scope>
    <source>
        <strain evidence="3 4">NH169-3</strain>
    </source>
</reference>
<dbReference type="AlphaFoldDB" id="A0A2T1K730"/>
<feature type="chain" id="PRO_5015604572" evidence="2">
    <location>
        <begin position="21"/>
        <end position="216"/>
    </location>
</feature>
<proteinExistence type="predicted"/>
<dbReference type="Pfam" id="PF09829">
    <property type="entry name" value="DUF2057"/>
    <property type="match status" value="1"/>
</dbReference>
<comment type="caution">
    <text evidence="3">The sequence shown here is derived from an EMBL/GenBank/DDBJ whole genome shotgun (WGS) entry which is preliminary data.</text>
</comment>
<organism evidence="3 4">
    <name type="scientific">Marinobacter fuscus</name>
    <dbReference type="NCBI Taxonomy" id="2109942"/>
    <lineage>
        <taxon>Bacteria</taxon>
        <taxon>Pseudomonadati</taxon>
        <taxon>Pseudomonadota</taxon>
        <taxon>Gammaproteobacteria</taxon>
        <taxon>Pseudomonadales</taxon>
        <taxon>Marinobacteraceae</taxon>
        <taxon>Marinobacter</taxon>
    </lineage>
</organism>